<feature type="transmembrane region" description="Helical" evidence="1">
    <location>
        <begin position="231"/>
        <end position="252"/>
    </location>
</feature>
<evidence type="ECO:0000256" key="1">
    <source>
        <dbReference type="SAM" id="Phobius"/>
    </source>
</evidence>
<dbReference type="Proteomes" id="UP000597762">
    <property type="component" value="Unassembled WGS sequence"/>
</dbReference>
<evidence type="ECO:0000313" key="3">
    <source>
        <dbReference type="Proteomes" id="UP000597762"/>
    </source>
</evidence>
<name>A0A812DJ36_ACAPH</name>
<feature type="transmembrane region" description="Helical" evidence="1">
    <location>
        <begin position="160"/>
        <end position="178"/>
    </location>
</feature>
<gene>
    <name evidence="2" type="ORF">SPHA_57370</name>
</gene>
<comment type="caution">
    <text evidence="2">The sequence shown here is derived from an EMBL/GenBank/DDBJ whole genome shotgun (WGS) entry which is preliminary data.</text>
</comment>
<evidence type="ECO:0000313" key="2">
    <source>
        <dbReference type="EMBL" id="CAE1304819.1"/>
    </source>
</evidence>
<organism evidence="2 3">
    <name type="scientific">Acanthosepion pharaonis</name>
    <name type="common">Pharaoh cuttlefish</name>
    <name type="synonym">Sepia pharaonis</name>
    <dbReference type="NCBI Taxonomy" id="158019"/>
    <lineage>
        <taxon>Eukaryota</taxon>
        <taxon>Metazoa</taxon>
        <taxon>Spiralia</taxon>
        <taxon>Lophotrochozoa</taxon>
        <taxon>Mollusca</taxon>
        <taxon>Cephalopoda</taxon>
        <taxon>Coleoidea</taxon>
        <taxon>Decapodiformes</taxon>
        <taxon>Sepiida</taxon>
        <taxon>Sepiina</taxon>
        <taxon>Sepiidae</taxon>
        <taxon>Acanthosepion</taxon>
    </lineage>
</organism>
<protein>
    <submittedName>
        <fullName evidence="2">Uncharacterized protein</fullName>
    </submittedName>
</protein>
<dbReference type="AlphaFoldDB" id="A0A812DJ36"/>
<feature type="transmembrane region" description="Helical" evidence="1">
    <location>
        <begin position="190"/>
        <end position="210"/>
    </location>
</feature>
<reference evidence="2" key="1">
    <citation type="submission" date="2021-01" db="EMBL/GenBank/DDBJ databases">
        <authorList>
            <person name="Li R."/>
            <person name="Bekaert M."/>
        </authorList>
    </citation>
    <scope>NUCLEOTIDE SEQUENCE</scope>
    <source>
        <strain evidence="2">Farmed</strain>
    </source>
</reference>
<dbReference type="OrthoDB" id="419711at2759"/>
<keyword evidence="1" id="KW-0812">Transmembrane</keyword>
<proteinExistence type="predicted"/>
<dbReference type="GO" id="GO:0016020">
    <property type="term" value="C:membrane"/>
    <property type="evidence" value="ECO:0007669"/>
    <property type="project" value="TreeGrafter"/>
</dbReference>
<dbReference type="PANTHER" id="PTHR12242">
    <property type="entry name" value="OS02G0130600 PROTEIN-RELATED"/>
    <property type="match status" value="1"/>
</dbReference>
<dbReference type="PANTHER" id="PTHR12242:SF1">
    <property type="entry name" value="MYND-TYPE DOMAIN-CONTAINING PROTEIN"/>
    <property type="match status" value="1"/>
</dbReference>
<keyword evidence="1" id="KW-1133">Transmembrane helix</keyword>
<keyword evidence="3" id="KW-1185">Reference proteome</keyword>
<dbReference type="EMBL" id="CAHIKZ030003869">
    <property type="protein sequence ID" value="CAE1304819.1"/>
    <property type="molecule type" value="Genomic_DNA"/>
</dbReference>
<dbReference type="InterPro" id="IPR049352">
    <property type="entry name" value="Rost"/>
</dbReference>
<accession>A0A812DJ36</accession>
<feature type="transmembrane region" description="Helical" evidence="1">
    <location>
        <begin position="125"/>
        <end position="148"/>
    </location>
</feature>
<feature type="transmembrane region" description="Helical" evidence="1">
    <location>
        <begin position="71"/>
        <end position="95"/>
    </location>
</feature>
<feature type="transmembrane region" description="Helical" evidence="1">
    <location>
        <begin position="39"/>
        <end position="59"/>
    </location>
</feature>
<sequence length="315" mass="37802">MSPKEMHCPQELQLNNFSLDYSNPSVFYTPRFLGRYGFMTWRFIVCITHIVLMMLIWTYHEHTAEARLKLFIYYAYWSYLLLVLSTVVDLILVIYCEAYLRPTEERKILLRSESEETTTPWYMKLWWTVMNLAYPSTFISTILFWAFIHPHRPAGSVDGWVVIVHLEGCLYIVVNMVFSRIPVRIYHTWQIVSLNVVYGFFTCFYYIAGGTNEYGQREIYYFIQWKNRKEMMLNASLALFVSALKLASYIMLACKDYECMDLVSGMCRLWRCHCDKYHQQNPRLPTEKDKRHVRMQETISIYLSIYLHRRYTIFT</sequence>
<dbReference type="Pfam" id="PF21534">
    <property type="entry name" value="Rost"/>
    <property type="match status" value="1"/>
</dbReference>
<keyword evidence="1" id="KW-0472">Membrane</keyword>